<dbReference type="AlphaFoldDB" id="A0A849KPT6"/>
<keyword evidence="4" id="KW-1185">Reference proteome</keyword>
<dbReference type="InterPro" id="IPR052048">
    <property type="entry name" value="ST_Response_Regulator"/>
</dbReference>
<reference evidence="3 4" key="1">
    <citation type="submission" date="2020-05" db="EMBL/GenBank/DDBJ databases">
        <title>Draft Genome Sequence of Ochrobactrum soli Isolated from Stable Fly Gut.</title>
        <authorList>
            <person name="Pileggi M.T."/>
            <person name="Vazhakkala L.J."/>
            <person name="Wong C.N."/>
        </authorList>
    </citation>
    <scope>NUCLEOTIDE SEQUENCE [LARGE SCALE GENOMIC DNA]</scope>
    <source>
        <strain evidence="3 4">MTP-C0764</strain>
    </source>
</reference>
<gene>
    <name evidence="3" type="ORF">HKX02_16020</name>
</gene>
<dbReference type="InterPro" id="IPR001789">
    <property type="entry name" value="Sig_transdc_resp-reg_receiver"/>
</dbReference>
<evidence type="ECO:0000259" key="2">
    <source>
        <dbReference type="PROSITE" id="PS50110"/>
    </source>
</evidence>
<dbReference type="PROSITE" id="PS50110">
    <property type="entry name" value="RESPONSE_REGULATORY"/>
    <property type="match status" value="1"/>
</dbReference>
<keyword evidence="1" id="KW-0597">Phosphoprotein</keyword>
<proteinExistence type="predicted"/>
<evidence type="ECO:0000313" key="3">
    <source>
        <dbReference type="EMBL" id="NNU61740.1"/>
    </source>
</evidence>
<dbReference type="Proteomes" id="UP000574931">
    <property type="component" value="Unassembled WGS sequence"/>
</dbReference>
<dbReference type="GO" id="GO:0000160">
    <property type="term" value="P:phosphorelay signal transduction system"/>
    <property type="evidence" value="ECO:0007669"/>
    <property type="project" value="InterPro"/>
</dbReference>
<dbReference type="InterPro" id="IPR011006">
    <property type="entry name" value="CheY-like_superfamily"/>
</dbReference>
<sequence>MGDEAMAGYCLLVDDSSVIRKVARRILTDSIAEFAEVSTGHEALDSCASRMPDIILLDFDLPDMTALEVIPDLRALPDGQHPRIIVCLYELDVTRIMRAKRSGADGYILKPFDRAYLTEQFALLMSAEPQKRPRPTVGETPR</sequence>
<organism evidence="3 4">
    <name type="scientific">Ochrobactrum soli</name>
    <dbReference type="NCBI Taxonomy" id="2448455"/>
    <lineage>
        <taxon>Bacteria</taxon>
        <taxon>Pseudomonadati</taxon>
        <taxon>Pseudomonadota</taxon>
        <taxon>Alphaproteobacteria</taxon>
        <taxon>Hyphomicrobiales</taxon>
        <taxon>Brucellaceae</taxon>
        <taxon>Brucella/Ochrobactrum group</taxon>
        <taxon>Ochrobactrum</taxon>
    </lineage>
</organism>
<dbReference type="RefSeq" id="WP_171318505.1">
    <property type="nucleotide sequence ID" value="NZ_JABFCY010000010.1"/>
</dbReference>
<feature type="domain" description="Response regulatory" evidence="2">
    <location>
        <begin position="9"/>
        <end position="125"/>
    </location>
</feature>
<comment type="caution">
    <text evidence="3">The sequence shown here is derived from an EMBL/GenBank/DDBJ whole genome shotgun (WGS) entry which is preliminary data.</text>
</comment>
<evidence type="ECO:0000313" key="4">
    <source>
        <dbReference type="Proteomes" id="UP000574931"/>
    </source>
</evidence>
<evidence type="ECO:0000256" key="1">
    <source>
        <dbReference type="PROSITE-ProRule" id="PRU00169"/>
    </source>
</evidence>
<dbReference type="SUPFAM" id="SSF52172">
    <property type="entry name" value="CheY-like"/>
    <property type="match status" value="1"/>
</dbReference>
<dbReference type="CDD" id="cd00156">
    <property type="entry name" value="REC"/>
    <property type="match status" value="1"/>
</dbReference>
<dbReference type="Gene3D" id="3.40.50.2300">
    <property type="match status" value="1"/>
</dbReference>
<protein>
    <submittedName>
        <fullName evidence="3">Response regulator</fullName>
    </submittedName>
</protein>
<name>A0A849KPT6_9HYPH</name>
<dbReference type="SMART" id="SM00448">
    <property type="entry name" value="REC"/>
    <property type="match status" value="1"/>
</dbReference>
<feature type="modified residue" description="4-aspartylphosphate" evidence="1">
    <location>
        <position position="58"/>
    </location>
</feature>
<dbReference type="PANTHER" id="PTHR43228">
    <property type="entry name" value="TWO-COMPONENT RESPONSE REGULATOR"/>
    <property type="match status" value="1"/>
</dbReference>
<dbReference type="EMBL" id="JABFCY010000010">
    <property type="protein sequence ID" value="NNU61740.1"/>
    <property type="molecule type" value="Genomic_DNA"/>
</dbReference>
<dbReference type="PANTHER" id="PTHR43228:SF1">
    <property type="entry name" value="TWO-COMPONENT RESPONSE REGULATOR ARR22"/>
    <property type="match status" value="1"/>
</dbReference>
<accession>A0A849KPT6</accession>
<dbReference type="Pfam" id="PF00072">
    <property type="entry name" value="Response_reg"/>
    <property type="match status" value="1"/>
</dbReference>